<evidence type="ECO:0000256" key="8">
    <source>
        <dbReference type="ARBA" id="ARBA00022777"/>
    </source>
</evidence>
<dbReference type="SMART" id="SM00304">
    <property type="entry name" value="HAMP"/>
    <property type="match status" value="1"/>
</dbReference>
<dbReference type="GO" id="GO:0005886">
    <property type="term" value="C:plasma membrane"/>
    <property type="evidence" value="ECO:0007669"/>
    <property type="project" value="UniProtKB-SubCell"/>
</dbReference>
<dbReference type="AlphaFoldDB" id="H5URJ9"/>
<dbReference type="SUPFAM" id="SSF158472">
    <property type="entry name" value="HAMP domain-like"/>
    <property type="match status" value="1"/>
</dbReference>
<protein>
    <recommendedName>
        <fullName evidence="4">histidine kinase</fullName>
        <ecNumber evidence="4">2.7.13.3</ecNumber>
    </recommendedName>
</protein>
<evidence type="ECO:0000256" key="4">
    <source>
        <dbReference type="ARBA" id="ARBA00012438"/>
    </source>
</evidence>
<evidence type="ECO:0000256" key="7">
    <source>
        <dbReference type="ARBA" id="ARBA00022692"/>
    </source>
</evidence>
<feature type="transmembrane region" description="Helical" evidence="12">
    <location>
        <begin position="176"/>
        <end position="199"/>
    </location>
</feature>
<sequence length="507" mass="53948">MTRPGRRLTGVAHAVRARIVDVLRRWSLTWRLIAVLVVLLVFALTLSNVATGALMRAYLVDRTDAELHIAAGPVANKVLEQYRYESRVDIPRSYAVVVMRADGVPEAAFWPVGEGRPAVPPLPRQDPRVRTGTTFTVGSVAGRGEWRVISGPLANGTGTYAVAASLEGIEQTVRRMLVVSTIIGVLVVAACVIIGWLGFRRAFRPLRAIEDTAAAIAAGDLTSRVPEHAAHDEVASLSRSINVMLGQIEASFAGRQASETRMRRFVTDASHELRTPLATIRGYAELYRQGAASSPEAVASSMQRIEGEATRMSVLVEDLLTLARLDNRRPMQFTPVDLTVIAGDVVQDARARASTHALRLTGLAGSPLGPAVVDGDDARLRQVVTNLVANALHHTPAGTSVTVRVGTEAGRCRVEVADDGPGIDPDAMSHLFERFYRTDPARGRQPSGGHGLGLAIVAAIVQAHGGRTGVAATPGGGATFLVDLPAGAETDDPFDLANPADPLEETP</sequence>
<comment type="subcellular location">
    <subcellularLocation>
        <location evidence="3">Cell membrane</location>
    </subcellularLocation>
</comment>
<dbReference type="InterPro" id="IPR036890">
    <property type="entry name" value="HATPase_C_sf"/>
</dbReference>
<keyword evidence="9 12" id="KW-1133">Transmembrane helix</keyword>
<feature type="transmembrane region" description="Helical" evidence="12">
    <location>
        <begin position="28"/>
        <end position="50"/>
    </location>
</feature>
<dbReference type="GO" id="GO:0005509">
    <property type="term" value="F:calcium ion binding"/>
    <property type="evidence" value="ECO:0007669"/>
    <property type="project" value="UniProtKB-ARBA"/>
</dbReference>
<keyword evidence="5" id="KW-0597">Phosphoprotein</keyword>
<dbReference type="SMART" id="SM00387">
    <property type="entry name" value="HATPase_c"/>
    <property type="match status" value="1"/>
</dbReference>
<dbReference type="Pfam" id="PF00512">
    <property type="entry name" value="HisKA"/>
    <property type="match status" value="1"/>
</dbReference>
<comment type="caution">
    <text evidence="15">The sequence shown here is derived from an EMBL/GenBank/DDBJ whole genome shotgun (WGS) entry which is preliminary data.</text>
</comment>
<evidence type="ECO:0000256" key="6">
    <source>
        <dbReference type="ARBA" id="ARBA00022679"/>
    </source>
</evidence>
<evidence type="ECO:0000256" key="1">
    <source>
        <dbReference type="ARBA" id="ARBA00000085"/>
    </source>
</evidence>
<dbReference type="SUPFAM" id="SSF55874">
    <property type="entry name" value="ATPase domain of HSP90 chaperone/DNA topoisomerase II/histidine kinase"/>
    <property type="match status" value="1"/>
</dbReference>
<dbReference type="InterPro" id="IPR004358">
    <property type="entry name" value="Sig_transdc_His_kin-like_C"/>
</dbReference>
<evidence type="ECO:0000256" key="2">
    <source>
        <dbReference type="ARBA" id="ARBA00001968"/>
    </source>
</evidence>
<dbReference type="InterPro" id="IPR003594">
    <property type="entry name" value="HATPase_dom"/>
</dbReference>
<dbReference type="InterPro" id="IPR005467">
    <property type="entry name" value="His_kinase_dom"/>
</dbReference>
<dbReference type="PROSITE" id="PS50109">
    <property type="entry name" value="HIS_KIN"/>
    <property type="match status" value="1"/>
</dbReference>
<comment type="cofactor">
    <cofactor evidence="2">
        <name>a divalent metal cation</name>
        <dbReference type="ChEBI" id="CHEBI:60240"/>
    </cofactor>
</comment>
<dbReference type="EMBL" id="BAFE01000051">
    <property type="protein sequence ID" value="GAB48357.1"/>
    <property type="molecule type" value="Genomic_DNA"/>
</dbReference>
<keyword evidence="8 15" id="KW-0418">Kinase</keyword>
<evidence type="ECO:0000259" key="14">
    <source>
        <dbReference type="PROSITE" id="PS50885"/>
    </source>
</evidence>
<name>H5URJ9_9MICO</name>
<dbReference type="PANTHER" id="PTHR45436">
    <property type="entry name" value="SENSOR HISTIDINE KINASE YKOH"/>
    <property type="match status" value="1"/>
</dbReference>
<dbReference type="PANTHER" id="PTHR45436:SF5">
    <property type="entry name" value="SENSOR HISTIDINE KINASE TRCS"/>
    <property type="match status" value="1"/>
</dbReference>
<accession>H5URJ9</accession>
<comment type="catalytic activity">
    <reaction evidence="1">
        <text>ATP + protein L-histidine = ADP + protein N-phospho-L-histidine.</text>
        <dbReference type="EC" id="2.7.13.3"/>
    </reaction>
</comment>
<dbReference type="InterPro" id="IPR036097">
    <property type="entry name" value="HisK_dim/P_sf"/>
</dbReference>
<reference evidence="15 16" key="1">
    <citation type="submission" date="2012-02" db="EMBL/GenBank/DDBJ databases">
        <title>Whole genome shotgun sequence of Mobilicoccus pelagius NBRC 104925.</title>
        <authorList>
            <person name="Yoshida Y."/>
            <person name="Hosoyama A."/>
            <person name="Tsuchikane K."/>
            <person name="Katsumata H."/>
            <person name="Yamazaki S."/>
            <person name="Fujita N."/>
        </authorList>
    </citation>
    <scope>NUCLEOTIDE SEQUENCE [LARGE SCALE GENOMIC DNA]</scope>
    <source>
        <strain evidence="15 16">NBRC 104925</strain>
    </source>
</reference>
<dbReference type="STRING" id="1089455.MOPEL_071_00740"/>
<dbReference type="RefSeq" id="WP_009482255.1">
    <property type="nucleotide sequence ID" value="NZ_BAFE01000051.1"/>
</dbReference>
<keyword evidence="10" id="KW-0902">Two-component regulatory system</keyword>
<dbReference type="SMART" id="SM00388">
    <property type="entry name" value="HisKA"/>
    <property type="match status" value="1"/>
</dbReference>
<evidence type="ECO:0000256" key="9">
    <source>
        <dbReference type="ARBA" id="ARBA00022989"/>
    </source>
</evidence>
<evidence type="ECO:0000313" key="15">
    <source>
        <dbReference type="EMBL" id="GAB48357.1"/>
    </source>
</evidence>
<dbReference type="CDD" id="cd00082">
    <property type="entry name" value="HisKA"/>
    <property type="match status" value="1"/>
</dbReference>
<dbReference type="Pfam" id="PF02518">
    <property type="entry name" value="HATPase_c"/>
    <property type="match status" value="1"/>
</dbReference>
<dbReference type="Gene3D" id="1.10.287.130">
    <property type="match status" value="1"/>
</dbReference>
<dbReference type="Gene3D" id="6.10.340.10">
    <property type="match status" value="1"/>
</dbReference>
<dbReference type="Gene3D" id="3.30.565.10">
    <property type="entry name" value="Histidine kinase-like ATPase, C-terminal domain"/>
    <property type="match status" value="1"/>
</dbReference>
<dbReference type="InterPro" id="IPR050428">
    <property type="entry name" value="TCS_sensor_his_kinase"/>
</dbReference>
<evidence type="ECO:0000256" key="10">
    <source>
        <dbReference type="ARBA" id="ARBA00023012"/>
    </source>
</evidence>
<dbReference type="InterPro" id="IPR003660">
    <property type="entry name" value="HAMP_dom"/>
</dbReference>
<dbReference type="InterPro" id="IPR003661">
    <property type="entry name" value="HisK_dim/P_dom"/>
</dbReference>
<dbReference type="eggNOG" id="COG2205">
    <property type="taxonomic scope" value="Bacteria"/>
</dbReference>
<dbReference type="FunFam" id="3.30.565.10:FF:000006">
    <property type="entry name" value="Sensor histidine kinase WalK"/>
    <property type="match status" value="1"/>
</dbReference>
<evidence type="ECO:0000256" key="12">
    <source>
        <dbReference type="SAM" id="Phobius"/>
    </source>
</evidence>
<evidence type="ECO:0000313" key="16">
    <source>
        <dbReference type="Proteomes" id="UP000004367"/>
    </source>
</evidence>
<keyword evidence="16" id="KW-1185">Reference proteome</keyword>
<evidence type="ECO:0000256" key="5">
    <source>
        <dbReference type="ARBA" id="ARBA00022553"/>
    </source>
</evidence>
<keyword evidence="6" id="KW-0808">Transferase</keyword>
<dbReference type="FunFam" id="1.10.287.130:FF:000001">
    <property type="entry name" value="Two-component sensor histidine kinase"/>
    <property type="match status" value="1"/>
</dbReference>
<feature type="domain" description="Histidine kinase" evidence="13">
    <location>
        <begin position="268"/>
        <end position="488"/>
    </location>
</feature>
<dbReference type="PROSITE" id="PS50885">
    <property type="entry name" value="HAMP"/>
    <property type="match status" value="1"/>
</dbReference>
<gene>
    <name evidence="15" type="primary">phoR</name>
    <name evidence="15" type="ORF">MOPEL_071_00740</name>
</gene>
<dbReference type="EC" id="2.7.13.3" evidence="4"/>
<dbReference type="OrthoDB" id="9786919at2"/>
<organism evidence="15 16">
    <name type="scientific">Mobilicoccus pelagius NBRC 104925</name>
    <dbReference type="NCBI Taxonomy" id="1089455"/>
    <lineage>
        <taxon>Bacteria</taxon>
        <taxon>Bacillati</taxon>
        <taxon>Actinomycetota</taxon>
        <taxon>Actinomycetes</taxon>
        <taxon>Micrococcales</taxon>
        <taxon>Dermatophilaceae</taxon>
        <taxon>Mobilicoccus</taxon>
    </lineage>
</organism>
<evidence type="ECO:0000256" key="11">
    <source>
        <dbReference type="ARBA" id="ARBA00023136"/>
    </source>
</evidence>
<dbReference type="GO" id="GO:0000155">
    <property type="term" value="F:phosphorelay sensor kinase activity"/>
    <property type="evidence" value="ECO:0007669"/>
    <property type="project" value="InterPro"/>
</dbReference>
<dbReference type="PRINTS" id="PR00344">
    <property type="entry name" value="BCTRLSENSOR"/>
</dbReference>
<evidence type="ECO:0000259" key="13">
    <source>
        <dbReference type="PROSITE" id="PS50109"/>
    </source>
</evidence>
<feature type="domain" description="HAMP" evidence="14">
    <location>
        <begin position="200"/>
        <end position="253"/>
    </location>
</feature>
<dbReference type="Pfam" id="PF00672">
    <property type="entry name" value="HAMP"/>
    <property type="match status" value="1"/>
</dbReference>
<keyword evidence="7 12" id="KW-0812">Transmembrane</keyword>
<dbReference type="CDD" id="cd00075">
    <property type="entry name" value="HATPase"/>
    <property type="match status" value="1"/>
</dbReference>
<dbReference type="SUPFAM" id="SSF47384">
    <property type="entry name" value="Homodimeric domain of signal transducing histidine kinase"/>
    <property type="match status" value="1"/>
</dbReference>
<dbReference type="Proteomes" id="UP000004367">
    <property type="component" value="Unassembled WGS sequence"/>
</dbReference>
<proteinExistence type="predicted"/>
<keyword evidence="11 12" id="KW-0472">Membrane</keyword>
<evidence type="ECO:0000256" key="3">
    <source>
        <dbReference type="ARBA" id="ARBA00004236"/>
    </source>
</evidence>
<dbReference type="CDD" id="cd06225">
    <property type="entry name" value="HAMP"/>
    <property type="match status" value="1"/>
</dbReference>